<keyword evidence="1" id="KW-0812">Transmembrane</keyword>
<evidence type="ECO:0000259" key="2">
    <source>
        <dbReference type="Pfam" id="PF14501"/>
    </source>
</evidence>
<gene>
    <name evidence="3" type="ORF">RAK27_12225</name>
</gene>
<dbReference type="EMBL" id="JAVBVO010000003">
    <property type="protein sequence ID" value="MDZ5759420.1"/>
    <property type="molecule type" value="Genomic_DNA"/>
</dbReference>
<dbReference type="CDD" id="cd16935">
    <property type="entry name" value="HATPase_AgrC-ComD-like"/>
    <property type="match status" value="1"/>
</dbReference>
<evidence type="ECO:0000313" key="3">
    <source>
        <dbReference type="EMBL" id="MDZ5759420.1"/>
    </source>
</evidence>
<feature type="domain" description="Sensor histidine kinase NatK-like C-terminal" evidence="2">
    <location>
        <begin position="328"/>
        <end position="432"/>
    </location>
</feature>
<dbReference type="Proteomes" id="UP001290462">
    <property type="component" value="Unassembled WGS sequence"/>
</dbReference>
<dbReference type="AlphaFoldDB" id="A0AAW9K0L9"/>
<dbReference type="GO" id="GO:0042802">
    <property type="term" value="F:identical protein binding"/>
    <property type="evidence" value="ECO:0007669"/>
    <property type="project" value="TreeGrafter"/>
</dbReference>
<proteinExistence type="predicted"/>
<accession>A0AAW9K0L9</accession>
<feature type="transmembrane region" description="Helical" evidence="1">
    <location>
        <begin position="122"/>
        <end position="142"/>
    </location>
</feature>
<sequence length="438" mass="50290">MIQEVLPNIPRHYTALAEWLTCVVFIFLLAAKRERWQFLVLLMGVGQYALQMMVGSWPLPLWIPGMVVNVCWMFLTIVVSSKISLKNASYLCAKAFIVAEFTASFTWQMYCQLILNRVAKGAFISIWFPVLLYAIILTTVFLVEKRVERTDVNLTILNKNVFIAMLTAVIIFSISNIGFIISRTEYSFGDPLSVFLIRSLINFCGICILYMQENQQYEHHLQNELKAVNNIFQNHYEQYVAYKESASLIERKVHDLKHQIETIRSEENIEKKEAYLEEMTKAINTFSSDIHTGNGILDTILSRKNSYCLEQDIRFTCIVEGKLLSFLDTMDICSLFGNALDNAIEAVLRNAELEQRLVNLRVSKRGDFVIILVENYVPDLDELSEGLPETTKTNKDYHGYGLKSIDYIAGKYEGNMNVSMKNNWFLLKVLLPLPATLN</sequence>
<dbReference type="Pfam" id="PF14501">
    <property type="entry name" value="HATPase_c_5"/>
    <property type="match status" value="1"/>
</dbReference>
<dbReference type="Gene3D" id="3.30.565.10">
    <property type="entry name" value="Histidine kinase-like ATPase, C-terminal domain"/>
    <property type="match status" value="1"/>
</dbReference>
<reference evidence="3" key="1">
    <citation type="submission" date="2023-08" db="EMBL/GenBank/DDBJ databases">
        <title>Genomic characterization of piscicolin 126 produced by Carnobacterium maltaromaticum CM22 strain isolated from salmon (Salmo salar).</title>
        <authorList>
            <person name="Gonzalez-Gragera E."/>
            <person name="Garcia-Lopez J.D."/>
            <person name="Teso-Perez C."/>
            <person name="Gimenez-Hernandez I."/>
            <person name="Peralta-Sanchez J.M."/>
            <person name="Valdivia E."/>
            <person name="Montalban-Lopez M."/>
            <person name="Martin-Platero A.M."/>
            <person name="Banos A."/>
            <person name="Martinez-Bueno M."/>
        </authorList>
    </citation>
    <scope>NUCLEOTIDE SEQUENCE</scope>
    <source>
        <strain evidence="3">CM22</strain>
    </source>
</reference>
<feature type="transmembrane region" description="Helical" evidence="1">
    <location>
        <begin position="193"/>
        <end position="211"/>
    </location>
</feature>
<organism evidence="3 4">
    <name type="scientific">Carnobacterium maltaromaticum</name>
    <name type="common">Carnobacterium piscicola</name>
    <dbReference type="NCBI Taxonomy" id="2751"/>
    <lineage>
        <taxon>Bacteria</taxon>
        <taxon>Bacillati</taxon>
        <taxon>Bacillota</taxon>
        <taxon>Bacilli</taxon>
        <taxon>Lactobacillales</taxon>
        <taxon>Carnobacteriaceae</taxon>
        <taxon>Carnobacterium</taxon>
    </lineage>
</organism>
<dbReference type="InterPro" id="IPR032834">
    <property type="entry name" value="NatK-like_C"/>
</dbReference>
<dbReference type="RefSeq" id="WP_322809234.1">
    <property type="nucleotide sequence ID" value="NZ_JAVBVO010000003.1"/>
</dbReference>
<keyword evidence="1" id="KW-0472">Membrane</keyword>
<dbReference type="SUPFAM" id="SSF55874">
    <property type="entry name" value="ATPase domain of HSP90 chaperone/DNA topoisomerase II/histidine kinase"/>
    <property type="match status" value="1"/>
</dbReference>
<dbReference type="InterPro" id="IPR036890">
    <property type="entry name" value="HATPase_C_sf"/>
</dbReference>
<name>A0AAW9K0L9_CARML</name>
<feature type="transmembrane region" description="Helical" evidence="1">
    <location>
        <begin position="12"/>
        <end position="31"/>
    </location>
</feature>
<dbReference type="PANTHER" id="PTHR40448">
    <property type="entry name" value="TWO-COMPONENT SENSOR HISTIDINE KINASE"/>
    <property type="match status" value="1"/>
</dbReference>
<feature type="transmembrane region" description="Helical" evidence="1">
    <location>
        <begin position="61"/>
        <end position="79"/>
    </location>
</feature>
<dbReference type="PANTHER" id="PTHR40448:SF1">
    <property type="entry name" value="TWO-COMPONENT SENSOR HISTIDINE KINASE"/>
    <property type="match status" value="1"/>
</dbReference>
<comment type="caution">
    <text evidence="3">The sequence shown here is derived from an EMBL/GenBank/DDBJ whole genome shotgun (WGS) entry which is preliminary data.</text>
</comment>
<keyword evidence="1" id="KW-1133">Transmembrane helix</keyword>
<evidence type="ECO:0000313" key="4">
    <source>
        <dbReference type="Proteomes" id="UP001290462"/>
    </source>
</evidence>
<protein>
    <submittedName>
        <fullName evidence="3">GHKL domain-containing protein</fullName>
    </submittedName>
</protein>
<evidence type="ECO:0000256" key="1">
    <source>
        <dbReference type="SAM" id="Phobius"/>
    </source>
</evidence>
<feature type="transmembrane region" description="Helical" evidence="1">
    <location>
        <begin position="38"/>
        <end position="55"/>
    </location>
</feature>
<feature type="transmembrane region" description="Helical" evidence="1">
    <location>
        <begin position="91"/>
        <end position="110"/>
    </location>
</feature>
<feature type="transmembrane region" description="Helical" evidence="1">
    <location>
        <begin position="162"/>
        <end position="181"/>
    </location>
</feature>